<feature type="compositionally biased region" description="Polar residues" evidence="2">
    <location>
        <begin position="117"/>
        <end position="134"/>
    </location>
</feature>
<dbReference type="EMBL" id="JAHLQT010039184">
    <property type="protein sequence ID" value="KAG7156407.1"/>
    <property type="molecule type" value="Genomic_DNA"/>
</dbReference>
<organism evidence="3 4">
    <name type="scientific">Homarus americanus</name>
    <name type="common">American lobster</name>
    <dbReference type="NCBI Taxonomy" id="6706"/>
    <lineage>
        <taxon>Eukaryota</taxon>
        <taxon>Metazoa</taxon>
        <taxon>Ecdysozoa</taxon>
        <taxon>Arthropoda</taxon>
        <taxon>Crustacea</taxon>
        <taxon>Multicrustacea</taxon>
        <taxon>Malacostraca</taxon>
        <taxon>Eumalacostraca</taxon>
        <taxon>Eucarida</taxon>
        <taxon>Decapoda</taxon>
        <taxon>Pleocyemata</taxon>
        <taxon>Astacidea</taxon>
        <taxon>Nephropoidea</taxon>
        <taxon>Nephropidae</taxon>
        <taxon>Homarus</taxon>
    </lineage>
</organism>
<feature type="coiled-coil region" evidence="1">
    <location>
        <begin position="17"/>
        <end position="44"/>
    </location>
</feature>
<evidence type="ECO:0000256" key="2">
    <source>
        <dbReference type="SAM" id="MobiDB-lite"/>
    </source>
</evidence>
<accession>A0A8J5JDF4</accession>
<name>A0A8J5JDF4_HOMAM</name>
<feature type="non-terminal residue" evidence="3">
    <location>
        <position position="237"/>
    </location>
</feature>
<keyword evidence="4" id="KW-1185">Reference proteome</keyword>
<feature type="compositionally biased region" description="Low complexity" evidence="2">
    <location>
        <begin position="165"/>
        <end position="182"/>
    </location>
</feature>
<evidence type="ECO:0000313" key="3">
    <source>
        <dbReference type="EMBL" id="KAG7156407.1"/>
    </source>
</evidence>
<dbReference type="Proteomes" id="UP000747542">
    <property type="component" value="Unassembled WGS sequence"/>
</dbReference>
<reference evidence="3" key="1">
    <citation type="journal article" date="2021" name="Sci. Adv.">
        <title>The American lobster genome reveals insights on longevity, neural, and immune adaptations.</title>
        <authorList>
            <person name="Polinski J.M."/>
            <person name="Zimin A.V."/>
            <person name="Clark K.F."/>
            <person name="Kohn A.B."/>
            <person name="Sadowski N."/>
            <person name="Timp W."/>
            <person name="Ptitsyn A."/>
            <person name="Khanna P."/>
            <person name="Romanova D.Y."/>
            <person name="Williams P."/>
            <person name="Greenwood S.J."/>
            <person name="Moroz L.L."/>
            <person name="Walt D.R."/>
            <person name="Bodnar A.G."/>
        </authorList>
    </citation>
    <scope>NUCLEOTIDE SEQUENCE</scope>
    <source>
        <strain evidence="3">GMGI-L3</strain>
    </source>
</reference>
<gene>
    <name evidence="3" type="ORF">Hamer_G006157</name>
</gene>
<feature type="compositionally biased region" description="Polar residues" evidence="2">
    <location>
        <begin position="226"/>
        <end position="237"/>
    </location>
</feature>
<proteinExistence type="predicted"/>
<evidence type="ECO:0000313" key="4">
    <source>
        <dbReference type="Proteomes" id="UP000747542"/>
    </source>
</evidence>
<sequence>MAAADEYSTTSHVLQLCLALQDRLEKVEKEVQSLKGENLALKLVLEEKKALTSVVKDGEVEVDSWKVVAASATKCTIKRHSAVDLNNRFSTQSDECEEGASNTTSATPSVSEERGSSAATYSRLQASTPSTSTPLYCHASTPPHPHSSTLPQPHASTPTSFHSFTPPRLHTLTPSHLHTPTPLHRNVSTPLRLHTLTPTIFQSFTPARLHTSTPPDLHASTPPRLHTSTPSCSHACS</sequence>
<feature type="region of interest" description="Disordered" evidence="2">
    <location>
        <begin position="206"/>
        <end position="237"/>
    </location>
</feature>
<comment type="caution">
    <text evidence="3">The sequence shown here is derived from an EMBL/GenBank/DDBJ whole genome shotgun (WGS) entry which is preliminary data.</text>
</comment>
<dbReference type="AlphaFoldDB" id="A0A8J5JDF4"/>
<protein>
    <submittedName>
        <fullName evidence="3">Uncharacterized protein</fullName>
    </submittedName>
</protein>
<evidence type="ECO:0000256" key="1">
    <source>
        <dbReference type="SAM" id="Coils"/>
    </source>
</evidence>
<feature type="compositionally biased region" description="Polar residues" evidence="2">
    <location>
        <begin position="100"/>
        <end position="110"/>
    </location>
</feature>
<feature type="region of interest" description="Disordered" evidence="2">
    <location>
        <begin position="91"/>
        <end position="182"/>
    </location>
</feature>
<keyword evidence="1" id="KW-0175">Coiled coil</keyword>